<evidence type="ECO:0008006" key="4">
    <source>
        <dbReference type="Google" id="ProtNLM"/>
    </source>
</evidence>
<proteinExistence type="predicted"/>
<accession>A0A2S9QFN4</accession>
<feature type="transmembrane region" description="Helical" evidence="1">
    <location>
        <begin position="52"/>
        <end position="74"/>
    </location>
</feature>
<keyword evidence="1" id="KW-0812">Transmembrane</keyword>
<dbReference type="OrthoDB" id="940913at2"/>
<feature type="transmembrane region" description="Helical" evidence="1">
    <location>
        <begin position="12"/>
        <end position="32"/>
    </location>
</feature>
<keyword evidence="1" id="KW-0472">Membrane</keyword>
<protein>
    <recommendedName>
        <fullName evidence="4">DUF4239 domain-containing protein</fullName>
    </recommendedName>
</protein>
<reference evidence="2 3" key="1">
    <citation type="submission" date="2018-02" db="EMBL/GenBank/DDBJ databases">
        <title>Whole genome sequencing of endophytic bacterium.</title>
        <authorList>
            <person name="Eedara R."/>
            <person name="Podile A.R."/>
        </authorList>
    </citation>
    <scope>NUCLEOTIDE SEQUENCE [LARGE SCALE GENOMIC DNA]</scope>
    <source>
        <strain evidence="2 3">RP1T</strain>
    </source>
</reference>
<feature type="transmembrane region" description="Helical" evidence="1">
    <location>
        <begin position="192"/>
        <end position="216"/>
    </location>
</feature>
<evidence type="ECO:0000313" key="2">
    <source>
        <dbReference type="EMBL" id="PRH88135.1"/>
    </source>
</evidence>
<dbReference type="Proteomes" id="UP000237682">
    <property type="component" value="Unassembled WGS sequence"/>
</dbReference>
<sequence>MFILLHQLSLPVMFATVLVICLAITWIVIGLVRLAIARGGYASDEPLPIRESIVGVCATIFGLMVAFSAAGLWADSLTARSAVQQEADAVENVLVLSSGLPADLQTSVRDSLKAYVAQVVSGDWPAMANGERIESPVFDRSGDILINTIGLVSRQTGANAQPAAYQPLVNQLLAVRHARLLRLSASNTGMSWAQWIAIWIISTTTVVAIAICNNYVPRMQILATHIFVVVVTSAYFVILAHDRPFMGQISVQPTAFLAVSAN</sequence>
<dbReference type="Pfam" id="PF14023">
    <property type="entry name" value="Bestrophin-like"/>
    <property type="match status" value="1"/>
</dbReference>
<dbReference type="RefSeq" id="WP_105861801.1">
    <property type="nucleotide sequence ID" value="NZ_PUEJ01000003.1"/>
</dbReference>
<keyword evidence="3" id="KW-1185">Reference proteome</keyword>
<name>A0A2S9QFN4_9HYPH</name>
<comment type="caution">
    <text evidence="2">The sequence shown here is derived from an EMBL/GenBank/DDBJ whole genome shotgun (WGS) entry which is preliminary data.</text>
</comment>
<organism evidence="2 3">
    <name type="scientific">Labrys okinawensis</name>
    <dbReference type="NCBI Taxonomy" id="346911"/>
    <lineage>
        <taxon>Bacteria</taxon>
        <taxon>Pseudomonadati</taxon>
        <taxon>Pseudomonadota</taxon>
        <taxon>Alphaproteobacteria</taxon>
        <taxon>Hyphomicrobiales</taxon>
        <taxon>Xanthobacteraceae</taxon>
        <taxon>Labrys</taxon>
    </lineage>
</organism>
<dbReference type="EMBL" id="PUEJ01000003">
    <property type="protein sequence ID" value="PRH88135.1"/>
    <property type="molecule type" value="Genomic_DNA"/>
</dbReference>
<feature type="transmembrane region" description="Helical" evidence="1">
    <location>
        <begin position="222"/>
        <end position="240"/>
    </location>
</feature>
<dbReference type="InterPro" id="IPR025333">
    <property type="entry name" value="DUF4239"/>
</dbReference>
<evidence type="ECO:0000313" key="3">
    <source>
        <dbReference type="Proteomes" id="UP000237682"/>
    </source>
</evidence>
<dbReference type="AlphaFoldDB" id="A0A2S9QFN4"/>
<keyword evidence="1" id="KW-1133">Transmembrane helix</keyword>
<evidence type="ECO:0000256" key="1">
    <source>
        <dbReference type="SAM" id="Phobius"/>
    </source>
</evidence>
<gene>
    <name evidence="2" type="ORF">C5L14_09640</name>
</gene>